<evidence type="ECO:0000256" key="4">
    <source>
        <dbReference type="ARBA" id="ARBA00023136"/>
    </source>
</evidence>
<evidence type="ECO:0000256" key="2">
    <source>
        <dbReference type="ARBA" id="ARBA00022692"/>
    </source>
</evidence>
<dbReference type="PANTHER" id="PTHR33048:SF47">
    <property type="entry name" value="INTEGRAL MEMBRANE PROTEIN-RELATED"/>
    <property type="match status" value="1"/>
</dbReference>
<keyword evidence="2 6" id="KW-0812">Transmembrane</keyword>
<evidence type="ECO:0000259" key="7">
    <source>
        <dbReference type="Pfam" id="PF20684"/>
    </source>
</evidence>
<dbReference type="EMBL" id="JAHFXF010000012">
    <property type="protein sequence ID" value="KAG9700642.1"/>
    <property type="molecule type" value="Genomic_DNA"/>
</dbReference>
<feature type="domain" description="Rhodopsin" evidence="7">
    <location>
        <begin position="3"/>
        <end position="103"/>
    </location>
</feature>
<sequence length="199" mass="21618">MDHFWNQYTGETNGSCINYLSMWIITGIFSAALDLLILLLPIPIIWSLKTHWSKKLPVSCLLALGTLVVIAAVIRLVYMSHMMHATDITWALGPAQIWTSLEPSGVRSILGLKRESLNDKSLGRKLPSFGSMAPDPRCRNGNTSRFGVEEDRLALVTLGCNQARITAVAGPTSSYSVAEGGIKVDKSFSVIGLEGTKAV</sequence>
<feature type="transmembrane region" description="Helical" evidence="6">
    <location>
        <begin position="58"/>
        <end position="78"/>
    </location>
</feature>
<evidence type="ECO:0000313" key="8">
    <source>
        <dbReference type="EMBL" id="KAG9700642.1"/>
    </source>
</evidence>
<reference evidence="8" key="2">
    <citation type="submission" date="2021-08" db="EMBL/GenBank/DDBJ databases">
        <authorList>
            <person name="Gostincar C."/>
            <person name="Sun X."/>
            <person name="Song Z."/>
            <person name="Gunde-Cimerman N."/>
        </authorList>
    </citation>
    <scope>NUCLEOTIDE SEQUENCE</scope>
    <source>
        <strain evidence="8">EXF-9911</strain>
    </source>
</reference>
<feature type="transmembrane region" description="Helical" evidence="6">
    <location>
        <begin position="20"/>
        <end position="46"/>
    </location>
</feature>
<dbReference type="Proteomes" id="UP000779574">
    <property type="component" value="Unassembled WGS sequence"/>
</dbReference>
<dbReference type="PANTHER" id="PTHR33048">
    <property type="entry name" value="PTH11-LIKE INTEGRAL MEMBRANE PROTEIN (AFU_ORTHOLOGUE AFUA_5G11245)"/>
    <property type="match status" value="1"/>
</dbReference>
<dbReference type="InterPro" id="IPR052337">
    <property type="entry name" value="SAT4-like"/>
</dbReference>
<evidence type="ECO:0000256" key="3">
    <source>
        <dbReference type="ARBA" id="ARBA00022989"/>
    </source>
</evidence>
<gene>
    <name evidence="8" type="ORF">KCU76_g610</name>
</gene>
<accession>A0A9P8JFJ0</accession>
<organism evidence="8 9">
    <name type="scientific">Aureobasidium melanogenum</name>
    <name type="common">Aureobasidium pullulans var. melanogenum</name>
    <dbReference type="NCBI Taxonomy" id="46634"/>
    <lineage>
        <taxon>Eukaryota</taxon>
        <taxon>Fungi</taxon>
        <taxon>Dikarya</taxon>
        <taxon>Ascomycota</taxon>
        <taxon>Pezizomycotina</taxon>
        <taxon>Dothideomycetes</taxon>
        <taxon>Dothideomycetidae</taxon>
        <taxon>Dothideales</taxon>
        <taxon>Saccotheciaceae</taxon>
        <taxon>Aureobasidium</taxon>
    </lineage>
</organism>
<comment type="caution">
    <text evidence="8">The sequence shown here is derived from an EMBL/GenBank/DDBJ whole genome shotgun (WGS) entry which is preliminary data.</text>
</comment>
<keyword evidence="3 6" id="KW-1133">Transmembrane helix</keyword>
<dbReference type="InterPro" id="IPR049326">
    <property type="entry name" value="Rhodopsin_dom_fungi"/>
</dbReference>
<evidence type="ECO:0000256" key="6">
    <source>
        <dbReference type="SAM" id="Phobius"/>
    </source>
</evidence>
<evidence type="ECO:0000256" key="5">
    <source>
        <dbReference type="ARBA" id="ARBA00038359"/>
    </source>
</evidence>
<protein>
    <recommendedName>
        <fullName evidence="7">Rhodopsin domain-containing protein</fullName>
    </recommendedName>
</protein>
<proteinExistence type="inferred from homology"/>
<comment type="similarity">
    <text evidence="5">Belongs to the SAT4 family.</text>
</comment>
<dbReference type="AlphaFoldDB" id="A0A9P8JFJ0"/>
<evidence type="ECO:0000256" key="1">
    <source>
        <dbReference type="ARBA" id="ARBA00004141"/>
    </source>
</evidence>
<keyword evidence="4 6" id="KW-0472">Membrane</keyword>
<reference evidence="8" key="1">
    <citation type="journal article" date="2021" name="J Fungi (Basel)">
        <title>Virulence traits and population genomics of the black yeast Aureobasidium melanogenum.</title>
        <authorList>
            <person name="Cernosa A."/>
            <person name="Sun X."/>
            <person name="Gostincar C."/>
            <person name="Fang C."/>
            <person name="Gunde-Cimerman N."/>
            <person name="Song Z."/>
        </authorList>
    </citation>
    <scope>NUCLEOTIDE SEQUENCE</scope>
    <source>
        <strain evidence="8">EXF-9911</strain>
    </source>
</reference>
<name>A0A9P8JFJ0_AURME</name>
<dbReference type="Pfam" id="PF20684">
    <property type="entry name" value="Fung_rhodopsin"/>
    <property type="match status" value="1"/>
</dbReference>
<comment type="subcellular location">
    <subcellularLocation>
        <location evidence="1">Membrane</location>
        <topology evidence="1">Multi-pass membrane protein</topology>
    </subcellularLocation>
</comment>
<evidence type="ECO:0000313" key="9">
    <source>
        <dbReference type="Proteomes" id="UP000779574"/>
    </source>
</evidence>
<dbReference type="GO" id="GO:0016020">
    <property type="term" value="C:membrane"/>
    <property type="evidence" value="ECO:0007669"/>
    <property type="project" value="UniProtKB-SubCell"/>
</dbReference>
<feature type="non-terminal residue" evidence="8">
    <location>
        <position position="1"/>
    </location>
</feature>